<accession>S7W853</accession>
<evidence type="ECO:0000313" key="3">
    <source>
        <dbReference type="Proteomes" id="UP000014978"/>
    </source>
</evidence>
<sequence length="756" mass="88117">MKILSVFKKHILRNQTCLFLLFFDKTICASENIENNTIISSTLKIEKLYENPNDNSNLLPSKNEDIEESYILHGKKKDNNSIKTYNLRPRKYLKNKYIKGYPTSDFSESFNEKESQTKPTPNLKQKSESNKVQVLPNPTYNENAYNSLIQQCETKGINNPIYSPQNIIYDQDEIISQIKENIVQQQQNQASFDKSEDYPDIKQVTSDKLHNNIFNENDFQTDTSKPHDSLDSPKHTISGDVSSSGKKVDAIINIPITNRKRNHSVNNIKNNKFRHNKLRKKIVKKYKPKSFRKNNNNVFIKKQNFSKNKYINYPNFKNLTINSYDKNEDSHKQTDKGQESDVHEVNDKMPGDSNQIEPLDLSIDHFRPSSNENNKVLIPDQPHTYDLGNKDNVICWDSFLTNMLKLGRTKFTSMNEEDGKKREYYIESIVLLKSNPNELESNNGQDENFFNNKDHNYTITKPSESQITEDVNIQDNGFNESLRQNNNDDSRECIPIYPDKEKSNTEETEDIKKSLQSCFYFLSLSKGSNDTLSCSEENYKECNYYDDKKFNASKTFKNTRQSETRDLSSNKDNKRQCKTNTNFEDITREQKLSPINDWSDEKEQLNDHIINFSLKNNPIDNTEQEISLLGITNSNAWNICCEKNVTYVPVDFYSDPEILNEEIKILSPKIKDGKTLNEINVPKRIDDTHTRKYDSDLINMIAEFMEDENSNTFMEFENVDMELQKIFHGDLLDSIFINDNNYENMELDIDSNTVDM</sequence>
<organism evidence="2 3">
    <name type="scientific">Spraguea lophii (strain 42_110)</name>
    <name type="common">Microsporidian parasite</name>
    <dbReference type="NCBI Taxonomy" id="1358809"/>
    <lineage>
        <taxon>Eukaryota</taxon>
        <taxon>Fungi</taxon>
        <taxon>Fungi incertae sedis</taxon>
        <taxon>Microsporidia</taxon>
        <taxon>Spragueidae</taxon>
        <taxon>Spraguea</taxon>
    </lineage>
</organism>
<dbReference type="EMBL" id="ATCN01000443">
    <property type="protein sequence ID" value="EPR79016.1"/>
    <property type="molecule type" value="Genomic_DNA"/>
</dbReference>
<dbReference type="AlphaFoldDB" id="S7W853"/>
<feature type="compositionally biased region" description="Polar residues" evidence="1">
    <location>
        <begin position="117"/>
        <end position="138"/>
    </location>
</feature>
<dbReference type="Proteomes" id="UP000014978">
    <property type="component" value="Unassembled WGS sequence"/>
</dbReference>
<comment type="caution">
    <text evidence="2">The sequence shown here is derived from an EMBL/GenBank/DDBJ whole genome shotgun (WGS) entry which is preliminary data.</text>
</comment>
<name>S7W853_SPRLO</name>
<reference evidence="3" key="1">
    <citation type="journal article" date="2013" name="PLoS Genet.">
        <title>The genome of Spraguea lophii and the basis of host-microsporidian interactions.</title>
        <authorList>
            <person name="Campbell S.E."/>
            <person name="Williams T.A."/>
            <person name="Yousuf A."/>
            <person name="Soanes D.M."/>
            <person name="Paszkiewicz K.H."/>
            <person name="Williams B.A.P."/>
        </authorList>
    </citation>
    <scope>NUCLEOTIDE SEQUENCE [LARGE SCALE GENOMIC DNA]</scope>
    <source>
        <strain evidence="3">42_110</strain>
    </source>
</reference>
<dbReference type="InParanoid" id="S7W853"/>
<feature type="region of interest" description="Disordered" evidence="1">
    <location>
        <begin position="107"/>
        <end position="138"/>
    </location>
</feature>
<evidence type="ECO:0000313" key="2">
    <source>
        <dbReference type="EMBL" id="EPR79016.1"/>
    </source>
</evidence>
<feature type="compositionally biased region" description="Basic and acidic residues" evidence="1">
    <location>
        <begin position="224"/>
        <end position="234"/>
    </location>
</feature>
<feature type="compositionally biased region" description="Basic and acidic residues" evidence="1">
    <location>
        <begin position="326"/>
        <end position="350"/>
    </location>
</feature>
<keyword evidence="3" id="KW-1185">Reference proteome</keyword>
<evidence type="ECO:0000256" key="1">
    <source>
        <dbReference type="SAM" id="MobiDB-lite"/>
    </source>
</evidence>
<dbReference type="VEuPathDB" id="MicrosporidiaDB:SLOPH_928"/>
<feature type="region of interest" description="Disordered" evidence="1">
    <location>
        <begin position="326"/>
        <end position="354"/>
    </location>
</feature>
<protein>
    <submittedName>
        <fullName evidence="2">Uncharacterized protein</fullName>
    </submittedName>
</protein>
<gene>
    <name evidence="2" type="ORF">SLOPH_928</name>
</gene>
<feature type="region of interest" description="Disordered" evidence="1">
    <location>
        <begin position="217"/>
        <end position="243"/>
    </location>
</feature>
<dbReference type="HOGENOM" id="CLU_368481_0_0_1"/>
<proteinExistence type="predicted"/>